<accession>A0A7R9Y172</accession>
<evidence type="ECO:0000313" key="3">
    <source>
        <dbReference type="EMBL" id="CAD8240294.1"/>
    </source>
</evidence>
<dbReference type="AlphaFoldDB" id="A0A7R9Y172"/>
<protein>
    <recommendedName>
        <fullName evidence="4">Beta-galactosidase</fullName>
    </recommendedName>
</protein>
<evidence type="ECO:0000256" key="1">
    <source>
        <dbReference type="SAM" id="MobiDB-lite"/>
    </source>
</evidence>
<dbReference type="EMBL" id="HBDZ01008560">
    <property type="protein sequence ID" value="CAD8240294.1"/>
    <property type="molecule type" value="Transcribed_RNA"/>
</dbReference>
<feature type="compositionally biased region" description="Basic and acidic residues" evidence="1">
    <location>
        <begin position="192"/>
        <end position="206"/>
    </location>
</feature>
<feature type="compositionally biased region" description="Low complexity" evidence="1">
    <location>
        <begin position="182"/>
        <end position="191"/>
    </location>
</feature>
<organism evidence="3">
    <name type="scientific">Prasinoderma coloniale</name>
    <dbReference type="NCBI Taxonomy" id="156133"/>
    <lineage>
        <taxon>Eukaryota</taxon>
        <taxon>Viridiplantae</taxon>
        <taxon>Prasinodermophyta</taxon>
        <taxon>Prasinodermophyceae</taxon>
        <taxon>Prasinodermales</taxon>
        <taxon>Prasinodermaceae</taxon>
        <taxon>Prasinoderma</taxon>
    </lineage>
</organism>
<feature type="region of interest" description="Disordered" evidence="1">
    <location>
        <begin position="684"/>
        <end position="731"/>
    </location>
</feature>
<reference evidence="3" key="1">
    <citation type="submission" date="2021-01" db="EMBL/GenBank/DDBJ databases">
        <authorList>
            <person name="Corre E."/>
            <person name="Pelletier E."/>
            <person name="Niang G."/>
            <person name="Scheremetjew M."/>
            <person name="Finn R."/>
            <person name="Kale V."/>
            <person name="Holt S."/>
            <person name="Cochrane G."/>
            <person name="Meng A."/>
            <person name="Brown T."/>
            <person name="Cohen L."/>
        </authorList>
    </citation>
    <scope>NUCLEOTIDE SEQUENCE</scope>
    <source>
        <strain evidence="3">CCMP1413</strain>
    </source>
</reference>
<gene>
    <name evidence="3" type="ORF">PCOL08062_LOCUS6549</name>
</gene>
<feature type="compositionally biased region" description="Polar residues" evidence="1">
    <location>
        <begin position="703"/>
        <end position="719"/>
    </location>
</feature>
<name>A0A7R9Y172_9VIRI</name>
<evidence type="ECO:0000256" key="2">
    <source>
        <dbReference type="SAM" id="SignalP"/>
    </source>
</evidence>
<proteinExistence type="predicted"/>
<keyword evidence="2" id="KW-0732">Signal</keyword>
<feature type="region of interest" description="Disordered" evidence="1">
    <location>
        <begin position="182"/>
        <end position="212"/>
    </location>
</feature>
<feature type="chain" id="PRO_5030622998" description="Beta-galactosidase" evidence="2">
    <location>
        <begin position="40"/>
        <end position="948"/>
    </location>
</feature>
<feature type="signal peptide" evidence="2">
    <location>
        <begin position="1"/>
        <end position="39"/>
    </location>
</feature>
<sequence>MAASSRWPRIMPRRRRRAWFSLTSVAIASAAASASLVLAAPDDVGNRHAPASSAYNTEWSSLELGPDAALAKALLDARAALEHCMRARETPHCRRGSGPDVGASLERATLATATFGLRAAHADARHVDAVAQSHAAFRGLSNADALARQYARDLPEQERRDVLEALRNAVEECTLAIATSAEGAGDAAATEHGCEGAARRHERNVDDAAPPMLSLPKGSSHWVDARGVPTLVYGWSTAPVNYADTTITTGAGSSASSSGVVDGDGDQGVGSANASASVLASFGAQTEYNGRMVDVVVLPAALYSHTRKKNGKYPEWLLRGKVSLLVDVVERVVRSGKVAQVYLSHGRPSSGSSAAGHDSQAMPRWATEVAPELVERTGHFCSYDITHPIAHRVWSEVLAELVPQLGSRGLLESRGAVVFQLMNEPALFNAQDLLAFMRDLRSSVHTLAGEMGAPPPPCWAKAMNNGWTSPLSLGGAMAGSAPSQDGLPRVELARALDGHSQDSRLTPKRAGFGSSQLPEVSRLLPSNVYSLDWVDTLLTYDLTRAVNPAQPVVESELHSLSTASWRQAALPPTLVHATAQLLAVSGVASVQLWYWGRKTAALPTQTSTNTSTTDAVITHYAPDVDATQEFGGGNFAMSATTQPLLVDAYVRAGVLLNALVDDVVALSRAEPALYMLYPYEAGAQPPAEGDDAPDDPHDGAESPGSSQAAARTPNSSSVHFSDDEGLASDGTPLARELGELGAVYSIAAQLGGRVGFVVSADAVDALQAGSVLLLAPLQARRYCGGAKVEFESGSSEEDRIQHALAGAHARGVHVVCDYDFPYDVADTRALQTLHRRVGALLHDPRRPLLCVDALHEGALAFGVHCRAVEVPCAASDTARGTPTCYALSVVSMATRAIRVRVEHAADAGARVRVADSFTGAGSGPDSHNSTTLHLEPMGSRMLNVRIDL</sequence>
<evidence type="ECO:0008006" key="4">
    <source>
        <dbReference type="Google" id="ProtNLM"/>
    </source>
</evidence>